<reference evidence="19" key="1">
    <citation type="journal article" date="2023" name="Int J Biol">
        <title>Comparative analysis of the mitochondrial genomes of the family Mactridae (Mollusca: Venerida) and their phylogenetic implications.</title>
        <authorList>
            <person name="Ma P."/>
            <person name="Liu Y."/>
            <person name="Wang J."/>
            <person name="Chen Y."/>
            <person name="Zhang Z."/>
            <person name="Zhang T."/>
            <person name="Wang H."/>
        </authorList>
    </citation>
    <scope>NUCLEOTIDE SEQUENCE</scope>
</reference>
<dbReference type="GO" id="GO:0005743">
    <property type="term" value="C:mitochondrial inner membrane"/>
    <property type="evidence" value="ECO:0007669"/>
    <property type="project" value="UniProtKB-SubCell"/>
</dbReference>
<reference evidence="19" key="2">
    <citation type="submission" date="2023-01" db="EMBL/GenBank/DDBJ databases">
        <authorList>
            <person name="Ma P."/>
            <person name="Wang H."/>
            <person name="Liu Y."/>
        </authorList>
    </citation>
    <scope>NUCLEOTIDE SEQUENCE</scope>
</reference>
<keyword evidence="9" id="KW-1278">Translocase</keyword>
<keyword evidence="4 15" id="KW-0813">Transport</keyword>
<dbReference type="EMBL" id="OQ197859">
    <property type="protein sequence ID" value="WLK25963.1"/>
    <property type="molecule type" value="Genomic_DNA"/>
</dbReference>
<dbReference type="Pfam" id="PF02790">
    <property type="entry name" value="COX2_TM"/>
    <property type="match status" value="1"/>
</dbReference>
<dbReference type="PANTHER" id="PTHR22888">
    <property type="entry name" value="CYTOCHROME C OXIDASE, SUBUNIT II"/>
    <property type="match status" value="1"/>
</dbReference>
<evidence type="ECO:0000256" key="11">
    <source>
        <dbReference type="ARBA" id="ARBA00022989"/>
    </source>
</evidence>
<evidence type="ECO:0000256" key="15">
    <source>
        <dbReference type="RuleBase" id="RU000457"/>
    </source>
</evidence>
<evidence type="ECO:0000256" key="5">
    <source>
        <dbReference type="ARBA" id="ARBA00022660"/>
    </source>
</evidence>
<organism evidence="19">
    <name type="scientific">Raeta sp</name>
    <dbReference type="NCBI Taxonomy" id="3067663"/>
    <lineage>
        <taxon>Eukaryota</taxon>
        <taxon>Metazoa</taxon>
        <taxon>Spiralia</taxon>
        <taxon>Lophotrochozoa</taxon>
        <taxon>Mollusca</taxon>
        <taxon>Bivalvia</taxon>
        <taxon>Autobranchia</taxon>
        <taxon>Heteroconchia</taxon>
        <taxon>Euheterodonta</taxon>
        <taxon>Imparidentia</taxon>
        <taxon>Neoheterodontei</taxon>
        <taxon>Venerida</taxon>
        <taxon>Mactroidea</taxon>
        <taxon>Anatinellidae</taxon>
        <taxon>Raeta</taxon>
    </lineage>
</organism>
<evidence type="ECO:0000256" key="4">
    <source>
        <dbReference type="ARBA" id="ARBA00022448"/>
    </source>
</evidence>
<evidence type="ECO:0000256" key="13">
    <source>
        <dbReference type="ARBA" id="ARBA00023136"/>
    </source>
</evidence>
<dbReference type="PROSITE" id="PS50999">
    <property type="entry name" value="COX2_TM"/>
    <property type="match status" value="1"/>
</dbReference>
<dbReference type="SUPFAM" id="SSF81464">
    <property type="entry name" value="Cytochrome c oxidase subunit II-like, transmembrane region"/>
    <property type="match status" value="1"/>
</dbReference>
<protein>
    <recommendedName>
        <fullName evidence="3 15">Cytochrome c oxidase subunit 2</fullName>
    </recommendedName>
</protein>
<evidence type="ECO:0000256" key="7">
    <source>
        <dbReference type="ARBA" id="ARBA00022723"/>
    </source>
</evidence>
<dbReference type="PANTHER" id="PTHR22888:SF9">
    <property type="entry name" value="CYTOCHROME C OXIDASE SUBUNIT 2"/>
    <property type="match status" value="1"/>
</dbReference>
<evidence type="ECO:0000256" key="3">
    <source>
        <dbReference type="ARBA" id="ARBA00015946"/>
    </source>
</evidence>
<feature type="domain" description="Cytochrome oxidase subunit II transmembrane region profile" evidence="18">
    <location>
        <begin position="1"/>
        <end position="96"/>
    </location>
</feature>
<dbReference type="Gene3D" id="2.60.40.420">
    <property type="entry name" value="Cupredoxins - blue copper proteins"/>
    <property type="match status" value="1"/>
</dbReference>
<keyword evidence="11 16" id="KW-1133">Transmembrane helix</keyword>
<dbReference type="SUPFAM" id="SSF49503">
    <property type="entry name" value="Cupredoxins"/>
    <property type="match status" value="1"/>
</dbReference>
<keyword evidence="12 15" id="KW-0186">Copper</keyword>
<dbReference type="InterPro" id="IPR001505">
    <property type="entry name" value="Copper_CuA"/>
</dbReference>
<evidence type="ECO:0000256" key="9">
    <source>
        <dbReference type="ARBA" id="ARBA00022967"/>
    </source>
</evidence>
<sequence>MSYWGQVGLLDPKTDVAESLVMYNDGVLVVIASVLILVGWFLLVILSHNMFFKGMWDQSIEGHQALEVCWTVAPSVVLVFLGLDSLKNLYNMEVGSSVAFSVEAVGHQWYWEYVYIIESKSWYKEVFDHYCFWCSFLLNENTFSSGWKSNYSLIYTGLWGLSSSELAWSLLELYCPSVCAIRHESYMVPDSMLDNKSFGVSSRLVSVTKPCFLFLGEKNEIKVSTADVMHSWGVPEFGVKIDAVPGRLNCVKVIPRTPGFSVGVCYELCGAGHSAMPIVCFVSNRDTVLGYFKKNVVEMMGVEKFRECFSPINT</sequence>
<evidence type="ECO:0000256" key="14">
    <source>
        <dbReference type="ARBA" id="ARBA00049512"/>
    </source>
</evidence>
<dbReference type="PROSITE" id="PS50857">
    <property type="entry name" value="COX2_CUA"/>
    <property type="match status" value="1"/>
</dbReference>
<keyword evidence="13 15" id="KW-0472">Membrane</keyword>
<comment type="catalytic activity">
    <reaction evidence="14">
        <text>4 Fe(II)-[cytochrome c] + O2 + 8 H(+)(in) = 4 Fe(III)-[cytochrome c] + 2 H2O + 4 H(+)(out)</text>
        <dbReference type="Rhea" id="RHEA:11436"/>
        <dbReference type="Rhea" id="RHEA-COMP:10350"/>
        <dbReference type="Rhea" id="RHEA-COMP:14399"/>
        <dbReference type="ChEBI" id="CHEBI:15377"/>
        <dbReference type="ChEBI" id="CHEBI:15378"/>
        <dbReference type="ChEBI" id="CHEBI:15379"/>
        <dbReference type="ChEBI" id="CHEBI:29033"/>
        <dbReference type="ChEBI" id="CHEBI:29034"/>
        <dbReference type="EC" id="7.1.1.9"/>
    </reaction>
    <physiologicalReaction direction="left-to-right" evidence="14">
        <dbReference type="Rhea" id="RHEA:11437"/>
    </physiologicalReaction>
</comment>
<dbReference type="InterPro" id="IPR036257">
    <property type="entry name" value="Cyt_c_oxidase_su2_TM_sf"/>
</dbReference>
<evidence type="ECO:0000259" key="18">
    <source>
        <dbReference type="PROSITE" id="PS50999"/>
    </source>
</evidence>
<keyword evidence="5 15" id="KW-0679">Respiratory chain</keyword>
<dbReference type="AlphaFoldDB" id="A0AA49X718"/>
<evidence type="ECO:0000313" key="19">
    <source>
        <dbReference type="EMBL" id="WLK25963.1"/>
    </source>
</evidence>
<dbReference type="GO" id="GO:0042773">
    <property type="term" value="P:ATP synthesis coupled electron transport"/>
    <property type="evidence" value="ECO:0007669"/>
    <property type="project" value="TreeGrafter"/>
</dbReference>
<keyword evidence="6 15" id="KW-0812">Transmembrane</keyword>
<keyword evidence="8" id="KW-0460">Magnesium</keyword>
<dbReference type="InterPro" id="IPR002429">
    <property type="entry name" value="CcO_II-like_C"/>
</dbReference>
<comment type="cofactor">
    <cofactor evidence="15">
        <name>Cu cation</name>
        <dbReference type="ChEBI" id="CHEBI:23378"/>
    </cofactor>
    <text evidence="15">Binds a copper A center.</text>
</comment>
<evidence type="ECO:0000256" key="6">
    <source>
        <dbReference type="ARBA" id="ARBA00022692"/>
    </source>
</evidence>
<dbReference type="InterPro" id="IPR008972">
    <property type="entry name" value="Cupredoxin"/>
</dbReference>
<accession>A0AA49X718</accession>
<dbReference type="InterPro" id="IPR045187">
    <property type="entry name" value="CcO_II"/>
</dbReference>
<evidence type="ECO:0000259" key="17">
    <source>
        <dbReference type="PROSITE" id="PS50857"/>
    </source>
</evidence>
<comment type="similarity">
    <text evidence="2 15">Belongs to the cytochrome c oxidase subunit 2 family.</text>
</comment>
<dbReference type="Gene3D" id="1.10.287.90">
    <property type="match status" value="1"/>
</dbReference>
<gene>
    <name evidence="19" type="primary">cox2</name>
</gene>
<evidence type="ECO:0000256" key="2">
    <source>
        <dbReference type="ARBA" id="ARBA00007866"/>
    </source>
</evidence>
<keyword evidence="15 19" id="KW-0496">Mitochondrion</keyword>
<feature type="transmembrane region" description="Helical" evidence="16">
    <location>
        <begin position="20"/>
        <end position="45"/>
    </location>
</feature>
<comment type="subcellular location">
    <subcellularLocation>
        <location evidence="1">Membrane</location>
        <topology evidence="1">Multi-pass membrane protein</topology>
    </subcellularLocation>
    <subcellularLocation>
        <location evidence="15">Mitochondrion inner membrane</location>
        <topology evidence="15">Multi-pass membrane protein</topology>
    </subcellularLocation>
</comment>
<feature type="domain" description="Cytochrome oxidase subunit II copper A binding" evidence="17">
    <location>
        <begin position="97"/>
        <end position="294"/>
    </location>
</feature>
<evidence type="ECO:0000256" key="10">
    <source>
        <dbReference type="ARBA" id="ARBA00022982"/>
    </source>
</evidence>
<comment type="function">
    <text evidence="15">Component of the cytochrome c oxidase, the last enzyme in the mitochondrial electron transport chain which drives oxidative phosphorylation. The respiratory chain contains 3 multisubunit complexes succinate dehydrogenase (complex II, CII), ubiquinol-cytochrome c oxidoreductase (cytochrome b-c1 complex, complex III, CIII) and cytochrome c oxidase (complex IV, CIV), that cooperate to transfer electrons derived from NADH and succinate to molecular oxygen, creating an electrochemical gradient over the inner membrane that drives transmembrane transport and the ATP synthase. Cytochrome c oxidase is the component of the respiratory chain that catalyzes the reduction of oxygen to water. Electrons originating from reduced cytochrome c in the intermembrane space (IMS) are transferred via the dinuclear copper A center (CU(A)) of subunit 2 and heme A of subunit 1 to the active site in subunit 1, a binuclear center (BNC) formed by heme A3 and copper B (CU(B)). The BNC reduces molecular oxygen to 2 water molecules using 4 electrons from cytochrome c in the IMS and 4 protons from the mitochondrial matrix.</text>
</comment>
<evidence type="ECO:0000256" key="12">
    <source>
        <dbReference type="ARBA" id="ARBA00023008"/>
    </source>
</evidence>
<dbReference type="InterPro" id="IPR011759">
    <property type="entry name" value="Cyt_c_oxidase_su2_TM_dom"/>
</dbReference>
<dbReference type="GO" id="GO:0004129">
    <property type="term" value="F:cytochrome-c oxidase activity"/>
    <property type="evidence" value="ECO:0007669"/>
    <property type="project" value="UniProtKB-EC"/>
</dbReference>
<dbReference type="PROSITE" id="PS00078">
    <property type="entry name" value="COX2"/>
    <property type="match status" value="1"/>
</dbReference>
<proteinExistence type="inferred from homology"/>
<keyword evidence="15" id="KW-0999">Mitochondrion inner membrane</keyword>
<dbReference type="Pfam" id="PF00116">
    <property type="entry name" value="COX2"/>
    <property type="match status" value="1"/>
</dbReference>
<dbReference type="PRINTS" id="PR01166">
    <property type="entry name" value="CYCOXIDASEII"/>
</dbReference>
<keyword evidence="7 15" id="KW-0479">Metal-binding</keyword>
<geneLocation type="mitochondrion" evidence="19"/>
<evidence type="ECO:0000256" key="1">
    <source>
        <dbReference type="ARBA" id="ARBA00004141"/>
    </source>
</evidence>
<dbReference type="GO" id="GO:0005507">
    <property type="term" value="F:copper ion binding"/>
    <property type="evidence" value="ECO:0007669"/>
    <property type="project" value="InterPro"/>
</dbReference>
<keyword evidence="10 15" id="KW-0249">Electron transport</keyword>
<name>A0AA49X718_9BIVA</name>
<evidence type="ECO:0000256" key="16">
    <source>
        <dbReference type="SAM" id="Phobius"/>
    </source>
</evidence>
<evidence type="ECO:0000256" key="8">
    <source>
        <dbReference type="ARBA" id="ARBA00022842"/>
    </source>
</evidence>